<evidence type="ECO:0000259" key="2">
    <source>
        <dbReference type="Pfam" id="PF03629"/>
    </source>
</evidence>
<dbReference type="SUPFAM" id="SSF52266">
    <property type="entry name" value="SGNH hydrolase"/>
    <property type="match status" value="1"/>
</dbReference>
<organism evidence="3 4">
    <name type="scientific">Chryseobacterium paridis</name>
    <dbReference type="NCBI Taxonomy" id="2800328"/>
    <lineage>
        <taxon>Bacteria</taxon>
        <taxon>Pseudomonadati</taxon>
        <taxon>Bacteroidota</taxon>
        <taxon>Flavobacteriia</taxon>
        <taxon>Flavobacteriales</taxon>
        <taxon>Weeksellaceae</taxon>
        <taxon>Chryseobacterium group</taxon>
        <taxon>Chryseobacterium</taxon>
    </lineage>
</organism>
<dbReference type="Pfam" id="PF03629">
    <property type="entry name" value="SASA"/>
    <property type="match status" value="1"/>
</dbReference>
<dbReference type="Gene3D" id="3.40.50.1110">
    <property type="entry name" value="SGNH hydrolase"/>
    <property type="match status" value="1"/>
</dbReference>
<dbReference type="InterPro" id="IPR052940">
    <property type="entry name" value="Carb_Esterase_6"/>
</dbReference>
<reference evidence="4" key="1">
    <citation type="submission" date="2021-01" db="EMBL/GenBank/DDBJ databases">
        <title>Genome public.</title>
        <authorList>
            <person name="Liu C."/>
            <person name="Sun Q."/>
        </authorList>
    </citation>
    <scope>NUCLEOTIDE SEQUENCE [LARGE SCALE GENOMIC DNA]</scope>
    <source>
        <strain evidence="4">YIM B02567</strain>
    </source>
</reference>
<dbReference type="InterPro" id="IPR005181">
    <property type="entry name" value="SASA"/>
</dbReference>
<keyword evidence="1" id="KW-0378">Hydrolase</keyword>
<name>A0ABS1G015_9FLAO</name>
<keyword evidence="4" id="KW-1185">Reference proteome</keyword>
<dbReference type="EMBL" id="JAENHK010000010">
    <property type="protein sequence ID" value="MBK1898037.1"/>
    <property type="molecule type" value="Genomic_DNA"/>
</dbReference>
<evidence type="ECO:0000313" key="3">
    <source>
        <dbReference type="EMBL" id="MBK1898037.1"/>
    </source>
</evidence>
<comment type="caution">
    <text evidence="3">The sequence shown here is derived from an EMBL/GenBank/DDBJ whole genome shotgun (WGS) entry which is preliminary data.</text>
</comment>
<dbReference type="PANTHER" id="PTHR31988:SF19">
    <property type="entry name" value="9-O-ACETYL-N-ACETYLNEURAMINIC ACID DEACETYLASE-RELATED"/>
    <property type="match status" value="1"/>
</dbReference>
<accession>A0ABS1G015</accession>
<dbReference type="PANTHER" id="PTHR31988">
    <property type="entry name" value="ESTERASE, PUTATIVE (DUF303)-RELATED"/>
    <property type="match status" value="1"/>
</dbReference>
<evidence type="ECO:0000256" key="1">
    <source>
        <dbReference type="ARBA" id="ARBA00022801"/>
    </source>
</evidence>
<gene>
    <name evidence="3" type="ORF">JHL15_19890</name>
</gene>
<evidence type="ECO:0000313" key="4">
    <source>
        <dbReference type="Proteomes" id="UP000628669"/>
    </source>
</evidence>
<protein>
    <submittedName>
        <fullName evidence="3">Sialate O-acetylesterase</fullName>
    </submittedName>
</protein>
<proteinExistence type="predicted"/>
<dbReference type="Proteomes" id="UP000628669">
    <property type="component" value="Unassembled WGS sequence"/>
</dbReference>
<dbReference type="RefSeq" id="WP_200248652.1">
    <property type="nucleotide sequence ID" value="NZ_JAENHK010000010.1"/>
</dbReference>
<dbReference type="InterPro" id="IPR036514">
    <property type="entry name" value="SGNH_hydro_sf"/>
</dbReference>
<feature type="domain" description="Sialate O-acetylesterase" evidence="2">
    <location>
        <begin position="3"/>
        <end position="225"/>
    </location>
</feature>
<sequence>MTHSFLMIGQSNMAGRGFLKDVPPILDEKIKMLRNGRWQMMAEPINFDRPTSGISLAATFASSWRLFHNQEDDIGLIPCADGGTSLDDWSVEGALFQNAIFQAKAAQKISTLSGILWHQGESDSNGQKHRLYIQKLNHIIQTLRQELNTPDIPLIIGGLGSFLQDGIYGQYFNEHKEVDTALQEFAKDNEHCFFVSTEGLTANPDNIHFDAVSQRKFGIRYFRAFEQKTDILGALADEDHIVEIINNRPLTKNEKNEMLQYQLAMGIITTEEFQTQLAIIH</sequence>